<comment type="subcellular location">
    <subcellularLocation>
        <location evidence="1">Cell inner membrane</location>
    </subcellularLocation>
</comment>
<keyword evidence="3" id="KW-0997">Cell inner membrane</keyword>
<evidence type="ECO:0000256" key="1">
    <source>
        <dbReference type="ARBA" id="ARBA00004533"/>
    </source>
</evidence>
<keyword evidence="5" id="KW-0472">Membrane</keyword>
<dbReference type="GO" id="GO:0008610">
    <property type="term" value="P:lipid biosynthetic process"/>
    <property type="evidence" value="ECO:0007669"/>
    <property type="project" value="UniProtKB-ARBA"/>
</dbReference>
<organism evidence="7">
    <name type="scientific">marine metagenome</name>
    <dbReference type="NCBI Taxonomy" id="408172"/>
    <lineage>
        <taxon>unclassified sequences</taxon>
        <taxon>metagenomes</taxon>
        <taxon>ecological metagenomes</taxon>
    </lineage>
</organism>
<protein>
    <recommendedName>
        <fullName evidence="8">Lipid A biosynthesis lauroyl acyltransferase</fullName>
    </recommendedName>
</protein>
<reference evidence="7" key="1">
    <citation type="submission" date="2018-05" db="EMBL/GenBank/DDBJ databases">
        <authorList>
            <person name="Lanie J.A."/>
            <person name="Ng W.-L."/>
            <person name="Kazmierczak K.M."/>
            <person name="Andrzejewski T.M."/>
            <person name="Davidsen T.M."/>
            <person name="Wayne K.J."/>
            <person name="Tettelin H."/>
            <person name="Glass J.I."/>
            <person name="Rusch D."/>
            <person name="Podicherti R."/>
            <person name="Tsui H.-C.T."/>
            <person name="Winkler M.E."/>
        </authorList>
    </citation>
    <scope>NUCLEOTIDE SEQUENCE</scope>
</reference>
<keyword evidence="6" id="KW-0012">Acyltransferase</keyword>
<dbReference type="InterPro" id="IPR004960">
    <property type="entry name" value="LipA_acyltrans"/>
</dbReference>
<keyword evidence="4" id="KW-0808">Transferase</keyword>
<gene>
    <name evidence="7" type="ORF">METZ01_LOCUS429693</name>
</gene>
<name>A0A382Y1B7_9ZZZZ</name>
<accession>A0A382Y1B7</accession>
<evidence type="ECO:0000256" key="2">
    <source>
        <dbReference type="ARBA" id="ARBA00022475"/>
    </source>
</evidence>
<dbReference type="PANTHER" id="PTHR30606:SF9">
    <property type="entry name" value="LIPID A BIOSYNTHESIS LAUROYLTRANSFERASE"/>
    <property type="match status" value="1"/>
</dbReference>
<evidence type="ECO:0000256" key="6">
    <source>
        <dbReference type="ARBA" id="ARBA00023315"/>
    </source>
</evidence>
<dbReference type="Pfam" id="PF03279">
    <property type="entry name" value="Lip_A_acyltrans"/>
    <property type="match status" value="1"/>
</dbReference>
<dbReference type="GO" id="GO:0005886">
    <property type="term" value="C:plasma membrane"/>
    <property type="evidence" value="ECO:0007669"/>
    <property type="project" value="UniProtKB-SubCell"/>
</dbReference>
<dbReference type="PANTHER" id="PTHR30606">
    <property type="entry name" value="LIPID A BIOSYNTHESIS LAUROYL ACYLTRANSFERASE"/>
    <property type="match status" value="1"/>
</dbReference>
<dbReference type="AlphaFoldDB" id="A0A382Y1B7"/>
<dbReference type="GO" id="GO:1901137">
    <property type="term" value="P:carbohydrate derivative biosynthetic process"/>
    <property type="evidence" value="ECO:0007669"/>
    <property type="project" value="UniProtKB-ARBA"/>
</dbReference>
<dbReference type="GO" id="GO:0016746">
    <property type="term" value="F:acyltransferase activity"/>
    <property type="evidence" value="ECO:0007669"/>
    <property type="project" value="UniProtKB-KW"/>
</dbReference>
<sequence length="183" mass="20863">MDLKGRIPPLRHARYFLEYLVLRTLFALFGLLSLDNASAVGGYLGARIGPKLPISRRAVSNLKAAFPDWDNVEVFETVRSMWDHLGRMAGEYPHLRNFNFCDDDDRIEIIGSEYIDQLRDDGMSGIFFSAHLGNWELLPFAASKRGLPLVQVYRAANNPYVENLIKNFRSPIGSRNYPKSRRG</sequence>
<evidence type="ECO:0000256" key="3">
    <source>
        <dbReference type="ARBA" id="ARBA00022519"/>
    </source>
</evidence>
<evidence type="ECO:0000256" key="5">
    <source>
        <dbReference type="ARBA" id="ARBA00023136"/>
    </source>
</evidence>
<evidence type="ECO:0008006" key="8">
    <source>
        <dbReference type="Google" id="ProtNLM"/>
    </source>
</evidence>
<dbReference type="EMBL" id="UINC01171988">
    <property type="protein sequence ID" value="SVD76839.1"/>
    <property type="molecule type" value="Genomic_DNA"/>
</dbReference>
<keyword evidence="2" id="KW-1003">Cell membrane</keyword>
<feature type="non-terminal residue" evidence="7">
    <location>
        <position position="183"/>
    </location>
</feature>
<evidence type="ECO:0000256" key="4">
    <source>
        <dbReference type="ARBA" id="ARBA00022679"/>
    </source>
</evidence>
<evidence type="ECO:0000313" key="7">
    <source>
        <dbReference type="EMBL" id="SVD76839.1"/>
    </source>
</evidence>
<proteinExistence type="predicted"/>